<dbReference type="RefSeq" id="WP_406698158.1">
    <property type="nucleotide sequence ID" value="NZ_CP155447.1"/>
</dbReference>
<feature type="compositionally biased region" description="Basic and acidic residues" evidence="1">
    <location>
        <begin position="71"/>
        <end position="97"/>
    </location>
</feature>
<name>A0AAU7CK80_9BACT</name>
<protein>
    <submittedName>
        <fullName evidence="2">Uncharacterized protein</fullName>
    </submittedName>
</protein>
<accession>A0AAU7CK80</accession>
<sequence length="97" mass="10991">MNADPRITDAEKVERAKRALNAFAFPSAMVAEQVGHLIDGLRLLCESLNNTPPTLWDQSMRVDANLVAERSQQDRERRRKDVATATATRRDRQDDAK</sequence>
<reference evidence="2" key="1">
    <citation type="submission" date="2024-05" db="EMBL/GenBank/DDBJ databases">
        <title>Planctomycetes of the genus Singulisphaera possess chitinolytic capabilities.</title>
        <authorList>
            <person name="Ivanova A."/>
        </authorList>
    </citation>
    <scope>NUCLEOTIDE SEQUENCE</scope>
    <source>
        <strain evidence="2">Ch08T</strain>
    </source>
</reference>
<organism evidence="2">
    <name type="scientific">Singulisphaera sp. Ch08</name>
    <dbReference type="NCBI Taxonomy" id="3120278"/>
    <lineage>
        <taxon>Bacteria</taxon>
        <taxon>Pseudomonadati</taxon>
        <taxon>Planctomycetota</taxon>
        <taxon>Planctomycetia</taxon>
        <taxon>Isosphaerales</taxon>
        <taxon>Isosphaeraceae</taxon>
        <taxon>Singulisphaera</taxon>
    </lineage>
</organism>
<gene>
    <name evidence="2" type="ORF">V5E97_04810</name>
</gene>
<proteinExistence type="predicted"/>
<dbReference type="AlphaFoldDB" id="A0AAU7CK80"/>
<evidence type="ECO:0000256" key="1">
    <source>
        <dbReference type="SAM" id="MobiDB-lite"/>
    </source>
</evidence>
<dbReference type="EMBL" id="CP155447">
    <property type="protein sequence ID" value="XBH05342.1"/>
    <property type="molecule type" value="Genomic_DNA"/>
</dbReference>
<feature type="region of interest" description="Disordered" evidence="1">
    <location>
        <begin position="68"/>
        <end position="97"/>
    </location>
</feature>
<evidence type="ECO:0000313" key="2">
    <source>
        <dbReference type="EMBL" id="XBH05342.1"/>
    </source>
</evidence>